<dbReference type="EMBL" id="AWSO01000675">
    <property type="protein sequence ID" value="ESK88253.1"/>
    <property type="molecule type" value="Genomic_DNA"/>
</dbReference>
<feature type="compositionally biased region" description="Polar residues" evidence="1">
    <location>
        <begin position="581"/>
        <end position="603"/>
    </location>
</feature>
<feature type="compositionally biased region" description="Polar residues" evidence="1">
    <location>
        <begin position="496"/>
        <end position="519"/>
    </location>
</feature>
<dbReference type="OrthoDB" id="3133596at2759"/>
<feature type="compositionally biased region" description="Polar residues" evidence="1">
    <location>
        <begin position="355"/>
        <end position="369"/>
    </location>
</feature>
<evidence type="ECO:0000256" key="1">
    <source>
        <dbReference type="SAM" id="MobiDB-lite"/>
    </source>
</evidence>
<reference evidence="2 3" key="1">
    <citation type="journal article" date="2014" name="BMC Genomics">
        <title>Genome and secretome analysis of the hemibiotrophic fungal pathogen, Moniliophthora roreri, which causes frosty pod rot disease of cacao: mechanisms of the biotrophic and necrotrophic phases.</title>
        <authorList>
            <person name="Meinhardt L.W."/>
            <person name="Costa G.G.L."/>
            <person name="Thomazella D.P.T."/>
            <person name="Teixeira P.J.P.L."/>
            <person name="Carazzolle M.F."/>
            <person name="Schuster S.C."/>
            <person name="Carlson J.E."/>
            <person name="Guiltinan M.J."/>
            <person name="Mieczkowski P."/>
            <person name="Farmer A."/>
            <person name="Ramaraj T."/>
            <person name="Crozier J."/>
            <person name="Davis R.E."/>
            <person name="Shao J."/>
            <person name="Melnick R.L."/>
            <person name="Pereira G.A.G."/>
            <person name="Bailey B.A."/>
        </authorList>
    </citation>
    <scope>NUCLEOTIDE SEQUENCE [LARGE SCALE GENOMIC DNA]</scope>
    <source>
        <strain evidence="2 3">MCA 2997</strain>
    </source>
</reference>
<feature type="compositionally biased region" description="Low complexity" evidence="1">
    <location>
        <begin position="563"/>
        <end position="580"/>
    </location>
</feature>
<protein>
    <submittedName>
        <fullName evidence="2">Uncharacterized protein</fullName>
    </submittedName>
</protein>
<feature type="region of interest" description="Disordered" evidence="1">
    <location>
        <begin position="339"/>
        <end position="410"/>
    </location>
</feature>
<gene>
    <name evidence="2" type="ORF">Moror_5483</name>
</gene>
<organism evidence="2 3">
    <name type="scientific">Moniliophthora roreri (strain MCA 2997)</name>
    <name type="common">Cocoa frosty pod rot fungus</name>
    <name type="synonym">Crinipellis roreri</name>
    <dbReference type="NCBI Taxonomy" id="1381753"/>
    <lineage>
        <taxon>Eukaryota</taxon>
        <taxon>Fungi</taxon>
        <taxon>Dikarya</taxon>
        <taxon>Basidiomycota</taxon>
        <taxon>Agaricomycotina</taxon>
        <taxon>Agaricomycetes</taxon>
        <taxon>Agaricomycetidae</taxon>
        <taxon>Agaricales</taxon>
        <taxon>Marasmiineae</taxon>
        <taxon>Marasmiaceae</taxon>
        <taxon>Moniliophthora</taxon>
    </lineage>
</organism>
<accession>V2WN35</accession>
<feature type="compositionally biased region" description="Basic and acidic residues" evidence="1">
    <location>
        <begin position="266"/>
        <end position="281"/>
    </location>
</feature>
<proteinExistence type="predicted"/>
<evidence type="ECO:0000313" key="2">
    <source>
        <dbReference type="EMBL" id="ESK88253.1"/>
    </source>
</evidence>
<keyword evidence="3" id="KW-1185">Reference proteome</keyword>
<evidence type="ECO:0000313" key="3">
    <source>
        <dbReference type="Proteomes" id="UP000017559"/>
    </source>
</evidence>
<dbReference type="Proteomes" id="UP000017559">
    <property type="component" value="Unassembled WGS sequence"/>
</dbReference>
<feature type="region of interest" description="Disordered" evidence="1">
    <location>
        <begin position="206"/>
        <end position="302"/>
    </location>
</feature>
<feature type="compositionally biased region" description="Low complexity" evidence="1">
    <location>
        <begin position="622"/>
        <end position="631"/>
    </location>
</feature>
<dbReference type="KEGG" id="mrr:Moror_5483"/>
<feature type="region of interest" description="Disordered" evidence="1">
    <location>
        <begin position="434"/>
        <end position="645"/>
    </location>
</feature>
<name>V2WN35_MONRO</name>
<comment type="caution">
    <text evidence="2">The sequence shown here is derived from an EMBL/GenBank/DDBJ whole genome shotgun (WGS) entry which is preliminary data.</text>
</comment>
<dbReference type="AlphaFoldDB" id="V2WN35"/>
<sequence>MARSTPKQMACFQCVSYREIASHDLILQLIHIEPRWGKGLGTLNVDSSRNIGVIQANYHKAFDSGAFMFFPTLEVIHAVLEYTLALEPKEPFDEKFDQTFWIYSFVPLSFNKDRSIFIKHVDESRPANNQDKFENAPGYTKCSHPYHHPELRAITSHIHPFYVILNAGEKIAALEDTEFADLCSRESSALSINRIYNLWMKGYTGKRPSKQHRHDEAEADEDAMSSIDEVDILSSEDVCDDSEDLETPRNRASAVSDADDSDEESSEKQTEHQSLRSKGYDNDSGDENTTIPGIPPPLTLIATTSRKGNLGNFSDDLFAPSRSRSVVTAPAAFKLSGVADSNSRLMSRSRESNHESPLQSKSHAGSSRTFIGPSQGRSNITSDRRKAKPPGTLCVSSKQEHERLELASRPGVHSYKSYDLNQKMQQRNFTQLPLKKRPAVQHQSQSDVGVTPCPYIPKKIREQRSYRGEELASIHRQKTEENRRKERPRNAHYSISEPTPQQDTEDSTASPIQSASSEPNVEIPSAEPTPSGSSERSGIAAQLDLPKSEEHRWQSSAKPIVDSEAPLSEPAASGSPESSGIEQQVVQLDLRNSTPDPSTNQSRGAPPHLSIIIPGDKRVLGSPSSSPSQESPTKKMRPYSSPPLE</sequence>
<feature type="compositionally biased region" description="Basic and acidic residues" evidence="1">
    <location>
        <begin position="459"/>
        <end position="484"/>
    </location>
</feature>
<feature type="compositionally biased region" description="Acidic residues" evidence="1">
    <location>
        <begin position="217"/>
        <end position="231"/>
    </location>
</feature>
<dbReference type="HOGENOM" id="CLU_462381_0_0_1"/>